<dbReference type="SUPFAM" id="SSF52540">
    <property type="entry name" value="P-loop containing nucleoside triphosphate hydrolases"/>
    <property type="match status" value="1"/>
</dbReference>
<dbReference type="InterPro" id="IPR003439">
    <property type="entry name" value="ABC_transporter-like_ATP-bd"/>
</dbReference>
<dbReference type="InterPro" id="IPR029481">
    <property type="entry name" value="ABC_trans_N"/>
</dbReference>
<gene>
    <name evidence="3" type="primary">ABCG34</name>
    <name evidence="3" type="ORF">CR513_55709</name>
</gene>
<accession>A0A371EI97</accession>
<dbReference type="PANTHER" id="PTHR48040:SF60">
    <property type="entry name" value="ABC TRANSPORTER DOMAIN-CONTAINING PROTEIN"/>
    <property type="match status" value="1"/>
</dbReference>
<organism evidence="3 4">
    <name type="scientific">Mucuna pruriens</name>
    <name type="common">Velvet bean</name>
    <name type="synonym">Dolichos pruriens</name>
    <dbReference type="NCBI Taxonomy" id="157652"/>
    <lineage>
        <taxon>Eukaryota</taxon>
        <taxon>Viridiplantae</taxon>
        <taxon>Streptophyta</taxon>
        <taxon>Embryophyta</taxon>
        <taxon>Tracheophyta</taxon>
        <taxon>Spermatophyta</taxon>
        <taxon>Magnoliopsida</taxon>
        <taxon>eudicotyledons</taxon>
        <taxon>Gunneridae</taxon>
        <taxon>Pentapetalae</taxon>
        <taxon>rosids</taxon>
        <taxon>fabids</taxon>
        <taxon>Fabales</taxon>
        <taxon>Fabaceae</taxon>
        <taxon>Papilionoideae</taxon>
        <taxon>50 kb inversion clade</taxon>
        <taxon>NPAAA clade</taxon>
        <taxon>indigoferoid/millettioid clade</taxon>
        <taxon>Phaseoleae</taxon>
        <taxon>Mucuna</taxon>
    </lineage>
</organism>
<feature type="non-terminal residue" evidence="3">
    <location>
        <position position="1"/>
    </location>
</feature>
<keyword evidence="4" id="KW-1185">Reference proteome</keyword>
<dbReference type="PANTHER" id="PTHR48040">
    <property type="entry name" value="PLEIOTROPIC DRUG RESISTANCE PROTEIN 1-LIKE ISOFORM X1"/>
    <property type="match status" value="1"/>
</dbReference>
<dbReference type="Proteomes" id="UP000257109">
    <property type="component" value="Unassembled WGS sequence"/>
</dbReference>
<evidence type="ECO:0000313" key="4">
    <source>
        <dbReference type="Proteomes" id="UP000257109"/>
    </source>
</evidence>
<evidence type="ECO:0000259" key="1">
    <source>
        <dbReference type="Pfam" id="PF00005"/>
    </source>
</evidence>
<feature type="domain" description="ABC transporter" evidence="1">
    <location>
        <begin position="204"/>
        <end position="373"/>
    </location>
</feature>
<dbReference type="OrthoDB" id="66620at2759"/>
<dbReference type="Pfam" id="PF14510">
    <property type="entry name" value="ABC_trans_N"/>
    <property type="match status" value="1"/>
</dbReference>
<dbReference type="AlphaFoldDB" id="A0A371EI97"/>
<comment type="caution">
    <text evidence="3">The sequence shown here is derived from an EMBL/GenBank/DDBJ whole genome shotgun (WGS) entry which is preliminary data.</text>
</comment>
<feature type="domain" description="Pleiotropic ABC efflux transporter N-terminal" evidence="2">
    <location>
        <begin position="116"/>
        <end position="165"/>
    </location>
</feature>
<evidence type="ECO:0000259" key="2">
    <source>
        <dbReference type="Pfam" id="PF14510"/>
    </source>
</evidence>
<evidence type="ECO:0000313" key="3">
    <source>
        <dbReference type="EMBL" id="RDX65619.1"/>
    </source>
</evidence>
<dbReference type="GO" id="GO:0005524">
    <property type="term" value="F:ATP binding"/>
    <property type="evidence" value="ECO:0007669"/>
    <property type="project" value="InterPro"/>
</dbReference>
<proteinExistence type="predicted"/>
<protein>
    <submittedName>
        <fullName evidence="3">ABC transporter G family member 34</fullName>
    </submittedName>
</protein>
<sequence>MEEGVDADEVVRSASSLRMSVGSLSRRSWVSASVSEMWGVGHGGDVFERSNRVDDDEGELMWAAIERLPTFERLRKSIVKRVLEESGRFNYDELDISNLAINDKNTLLHAMLTNVERDNERFLRRIRERIDRVAIEIPQVEVRFEHLFVEGDAFNGTRALPTLLNSTMNAIEHLSNNIVFLVCGKQRILGSINLLTSKKSVKILQDVSGIVKPARLTLLLGPPRSGKTTLLQALAGKLDRDLRVSGRVTYCGHELSEFVPQRTCAYISQHNLHHGEMTVRETLDFSGRCLGVGTRHDLLVELLRREKQAGLKPDPEIDAFMKATAVAGQEASLITDYVLKVLGLEICANTLVGDEMRRGISGGEKKRLTTGMAKNSYKKILSR</sequence>
<dbReference type="InterPro" id="IPR027417">
    <property type="entry name" value="P-loop_NTPase"/>
</dbReference>
<dbReference type="GO" id="GO:0016887">
    <property type="term" value="F:ATP hydrolysis activity"/>
    <property type="evidence" value="ECO:0007669"/>
    <property type="project" value="InterPro"/>
</dbReference>
<dbReference type="STRING" id="157652.A0A371EI97"/>
<dbReference type="EMBL" id="QJKJ01013804">
    <property type="protein sequence ID" value="RDX65619.1"/>
    <property type="molecule type" value="Genomic_DNA"/>
</dbReference>
<name>A0A371EI97_MUCPR</name>
<dbReference type="Pfam" id="PF00005">
    <property type="entry name" value="ABC_tran"/>
    <property type="match status" value="1"/>
</dbReference>
<reference evidence="3" key="1">
    <citation type="submission" date="2018-05" db="EMBL/GenBank/DDBJ databases">
        <title>Draft genome of Mucuna pruriens seed.</title>
        <authorList>
            <person name="Nnadi N.E."/>
            <person name="Vos R."/>
            <person name="Hasami M.H."/>
            <person name="Devisetty U.K."/>
            <person name="Aguiy J.C."/>
        </authorList>
    </citation>
    <scope>NUCLEOTIDE SEQUENCE [LARGE SCALE GENOMIC DNA]</scope>
    <source>
        <strain evidence="3">JCA_2017</strain>
    </source>
</reference>
<dbReference type="Gene3D" id="3.40.50.300">
    <property type="entry name" value="P-loop containing nucleotide triphosphate hydrolases"/>
    <property type="match status" value="1"/>
</dbReference>